<dbReference type="SUPFAM" id="SSF51569">
    <property type="entry name" value="Aldolase"/>
    <property type="match status" value="1"/>
</dbReference>
<dbReference type="PANTHER" id="PTHR30246:SF1">
    <property type="entry name" value="2-DEHYDRO-3-DEOXY-6-PHOSPHOGALACTONATE ALDOLASE-RELATED"/>
    <property type="match status" value="1"/>
</dbReference>
<proteinExistence type="inferred from homology"/>
<dbReference type="PROSITE" id="PS00159">
    <property type="entry name" value="ALDOLASE_KDPG_KHG_1"/>
    <property type="match status" value="1"/>
</dbReference>
<dbReference type="Proteomes" id="UP000516046">
    <property type="component" value="Chromosome"/>
</dbReference>
<keyword evidence="10" id="KW-1185">Reference proteome</keyword>
<evidence type="ECO:0000256" key="1">
    <source>
        <dbReference type="ARBA" id="ARBA00000654"/>
    </source>
</evidence>
<dbReference type="KEGG" id="caml:H6X83_05310"/>
<evidence type="ECO:0000256" key="8">
    <source>
        <dbReference type="ARBA" id="ARBA00023277"/>
    </source>
</evidence>
<dbReference type="NCBIfam" id="NF004325">
    <property type="entry name" value="PRK05718.1"/>
    <property type="match status" value="1"/>
</dbReference>
<sequence length="322" mass="34789">MNDILKRISAVTVVPVIKINDIENAVPLAQALCRGGLPAAEVTFRAAGADEAIRRIRAAVPEMLVGAGTVLTTEQADKAIEAGAQFIVSPGFNPKVTKHVLERGVAMLPGCATPAECEGAMELGLDAVKFFPAEPAGGISMIKAMCAPYSNLHFMPTGGIKPENLDSYLSFNKILACGGTWMVKENLIVNHQFDEIERLTRQAVQTILGLRVQHVGINCTSNDEASALGDTLSMLSLPKEEQPLSYFSGSLFELMKQPGRGTHGHIALGVNHLQRAVEYLKLRGVCFDEESCQYKENGELRLIYLKGEFGGFAIHLLENEPA</sequence>
<gene>
    <name evidence="9" type="ORF">H6X83_05310</name>
</gene>
<dbReference type="RefSeq" id="WP_212508109.1">
    <property type="nucleotide sequence ID" value="NZ_CP060696.1"/>
</dbReference>
<comment type="pathway">
    <text evidence="2">Carbohydrate acid metabolism; 2-dehydro-3-deoxy-D-gluconate degradation; D-glyceraldehyde 3-phosphate and pyruvate from 2-dehydro-3-deoxy-D-gluconate: step 2/2.</text>
</comment>
<organism evidence="9 10">
    <name type="scientific">Caproicibacterium amylolyticum</name>
    <dbReference type="NCBI Taxonomy" id="2766537"/>
    <lineage>
        <taxon>Bacteria</taxon>
        <taxon>Bacillati</taxon>
        <taxon>Bacillota</taxon>
        <taxon>Clostridia</taxon>
        <taxon>Eubacteriales</taxon>
        <taxon>Oscillospiraceae</taxon>
        <taxon>Caproicibacterium</taxon>
    </lineage>
</organism>
<reference evidence="9 10" key="1">
    <citation type="submission" date="2020-08" db="EMBL/GenBank/DDBJ databases">
        <authorList>
            <person name="Ren C."/>
            <person name="Gu Y."/>
            <person name="Xu Y."/>
        </authorList>
    </citation>
    <scope>NUCLEOTIDE SEQUENCE [LARGE SCALE GENOMIC DNA]</scope>
    <source>
        <strain evidence="9 10">LBM18003</strain>
    </source>
</reference>
<evidence type="ECO:0000256" key="5">
    <source>
        <dbReference type="ARBA" id="ARBA00013063"/>
    </source>
</evidence>
<accession>A0A7G9WK28</accession>
<name>A0A7G9WK28_9FIRM</name>
<evidence type="ECO:0000256" key="2">
    <source>
        <dbReference type="ARBA" id="ARBA00004736"/>
    </source>
</evidence>
<keyword evidence="7" id="KW-0704">Schiff base</keyword>
<dbReference type="InterPro" id="IPR029068">
    <property type="entry name" value="Glyas_Bleomycin-R_OHBP_Dase"/>
</dbReference>
<evidence type="ECO:0000313" key="9">
    <source>
        <dbReference type="EMBL" id="QNO19040.1"/>
    </source>
</evidence>
<dbReference type="PANTHER" id="PTHR30246">
    <property type="entry name" value="2-KETO-3-DEOXY-6-PHOSPHOGLUCONATE ALDOLASE"/>
    <property type="match status" value="1"/>
</dbReference>
<dbReference type="InterPro" id="IPR000887">
    <property type="entry name" value="Aldlse_KDPG_KHG"/>
</dbReference>
<dbReference type="PROSITE" id="PS00160">
    <property type="entry name" value="ALDOLASE_KDPG_KHG_2"/>
    <property type="match status" value="1"/>
</dbReference>
<dbReference type="EC" id="4.1.2.14" evidence="5"/>
<evidence type="ECO:0000256" key="3">
    <source>
        <dbReference type="ARBA" id="ARBA00006906"/>
    </source>
</evidence>
<dbReference type="InterPro" id="IPR013785">
    <property type="entry name" value="Aldolase_TIM"/>
</dbReference>
<dbReference type="Pfam" id="PF01081">
    <property type="entry name" value="Aldolase"/>
    <property type="match status" value="1"/>
</dbReference>
<dbReference type="SUPFAM" id="SSF54593">
    <property type="entry name" value="Glyoxalase/Bleomycin resistance protein/Dihydroxybiphenyl dioxygenase"/>
    <property type="match status" value="1"/>
</dbReference>
<evidence type="ECO:0000256" key="7">
    <source>
        <dbReference type="ARBA" id="ARBA00023270"/>
    </source>
</evidence>
<dbReference type="EMBL" id="CP060696">
    <property type="protein sequence ID" value="QNO19040.1"/>
    <property type="molecule type" value="Genomic_DNA"/>
</dbReference>
<dbReference type="NCBIfam" id="TIGR01182">
    <property type="entry name" value="eda"/>
    <property type="match status" value="1"/>
</dbReference>
<keyword evidence="6" id="KW-0456">Lyase</keyword>
<evidence type="ECO:0000256" key="4">
    <source>
        <dbReference type="ARBA" id="ARBA00011233"/>
    </source>
</evidence>
<dbReference type="CDD" id="cd00452">
    <property type="entry name" value="KDPG_aldolase"/>
    <property type="match status" value="1"/>
</dbReference>
<dbReference type="GO" id="GO:0008675">
    <property type="term" value="F:2-dehydro-3-deoxy-phosphogluconate aldolase activity"/>
    <property type="evidence" value="ECO:0007669"/>
    <property type="project" value="UniProtKB-EC"/>
</dbReference>
<keyword evidence="8" id="KW-0119">Carbohydrate metabolism</keyword>
<dbReference type="AlphaFoldDB" id="A0A7G9WK28"/>
<evidence type="ECO:0000256" key="6">
    <source>
        <dbReference type="ARBA" id="ARBA00023239"/>
    </source>
</evidence>
<comment type="subunit">
    <text evidence="4">Homotrimer.</text>
</comment>
<comment type="similarity">
    <text evidence="3">Belongs to the KHG/KDPG aldolase family.</text>
</comment>
<evidence type="ECO:0000313" key="10">
    <source>
        <dbReference type="Proteomes" id="UP000516046"/>
    </source>
</evidence>
<dbReference type="InterPro" id="IPR031337">
    <property type="entry name" value="KDPG/KHG_AS_1"/>
</dbReference>
<comment type="catalytic activity">
    <reaction evidence="1">
        <text>2-dehydro-3-deoxy-6-phospho-D-gluconate = D-glyceraldehyde 3-phosphate + pyruvate</text>
        <dbReference type="Rhea" id="RHEA:17089"/>
        <dbReference type="ChEBI" id="CHEBI:15361"/>
        <dbReference type="ChEBI" id="CHEBI:57569"/>
        <dbReference type="ChEBI" id="CHEBI:59776"/>
        <dbReference type="EC" id="4.1.2.14"/>
    </reaction>
</comment>
<dbReference type="Gene3D" id="3.20.20.70">
    <property type="entry name" value="Aldolase class I"/>
    <property type="match status" value="1"/>
</dbReference>
<protein>
    <recommendedName>
        <fullName evidence="5">2-dehydro-3-deoxy-phosphogluconate aldolase</fullName>
        <ecNumber evidence="5">4.1.2.14</ecNumber>
    </recommendedName>
</protein>
<dbReference type="InterPro" id="IPR031338">
    <property type="entry name" value="KDPG/KHG_AS_2"/>
</dbReference>